<dbReference type="EMBL" id="SRRZ01000121">
    <property type="protein sequence ID" value="NQE37281.1"/>
    <property type="molecule type" value="Genomic_DNA"/>
</dbReference>
<dbReference type="Proteomes" id="UP000702425">
    <property type="component" value="Unassembled WGS sequence"/>
</dbReference>
<evidence type="ECO:0000313" key="1">
    <source>
        <dbReference type="EMBL" id="NQE37281.1"/>
    </source>
</evidence>
<organism evidence="1 2">
    <name type="scientific">Microcoleus asticus IPMA8</name>
    <dbReference type="NCBI Taxonomy" id="2563858"/>
    <lineage>
        <taxon>Bacteria</taxon>
        <taxon>Bacillati</taxon>
        <taxon>Cyanobacteriota</taxon>
        <taxon>Cyanophyceae</taxon>
        <taxon>Oscillatoriophycideae</taxon>
        <taxon>Oscillatoriales</taxon>
        <taxon>Microcoleaceae</taxon>
        <taxon>Microcoleus</taxon>
        <taxon>Microcoleus asticus</taxon>
    </lineage>
</organism>
<accession>A0ABX2D3Y9</accession>
<comment type="caution">
    <text evidence="1">The sequence shown here is derived from an EMBL/GenBank/DDBJ whole genome shotgun (WGS) entry which is preliminary data.</text>
</comment>
<sequence length="74" mass="8481">MNLEELVRFLKYETDLDRFFDSTAAYYFQNQVLPSPTEAQRVKIALAISDQIEGKRPQSTDATYLAAYKIAESV</sequence>
<dbReference type="RefSeq" id="WP_172191189.1">
    <property type="nucleotide sequence ID" value="NZ_CAWPPK010000026.1"/>
</dbReference>
<gene>
    <name evidence="1" type="ORF">E5S67_05050</name>
</gene>
<reference evidence="1 2" key="1">
    <citation type="journal article" date="2020" name="Sci. Rep.">
        <title>A novel cyanobacterial geosmin producer, revising GeoA distribution and dispersion patterns in Bacteria.</title>
        <authorList>
            <person name="Churro C."/>
            <person name="Semedo-Aguiar A.P."/>
            <person name="Silva A.D."/>
            <person name="Pereira-Leal J.B."/>
            <person name="Leite R.B."/>
        </authorList>
    </citation>
    <scope>NUCLEOTIDE SEQUENCE [LARGE SCALE GENOMIC DNA]</scope>
    <source>
        <strain evidence="1 2">IPMA8</strain>
    </source>
</reference>
<evidence type="ECO:0000313" key="2">
    <source>
        <dbReference type="Proteomes" id="UP000702425"/>
    </source>
</evidence>
<name>A0ABX2D3Y9_9CYAN</name>
<protein>
    <submittedName>
        <fullName evidence="1">Uncharacterized protein</fullName>
    </submittedName>
</protein>
<keyword evidence="2" id="KW-1185">Reference proteome</keyword>
<proteinExistence type="predicted"/>